<keyword evidence="4" id="KW-0509">mRNA transport</keyword>
<dbReference type="InterPro" id="IPR040485">
    <property type="entry name" value="XPO1_repeat_3"/>
</dbReference>
<keyword evidence="11" id="KW-1185">Reference proteome</keyword>
<dbReference type="GO" id="GO:0031267">
    <property type="term" value="F:small GTPase binding"/>
    <property type="evidence" value="ECO:0007669"/>
    <property type="project" value="InterPro"/>
</dbReference>
<dbReference type="InterPro" id="IPR041235">
    <property type="entry name" value="Exp1_repeat_2"/>
</dbReference>
<dbReference type="Pfam" id="PF08767">
    <property type="entry name" value="CRM1_C"/>
    <property type="match status" value="1"/>
</dbReference>
<comment type="similarity">
    <text evidence="2">Belongs to the exportin family.</text>
</comment>
<keyword evidence="5" id="KW-0653">Protein transport</keyword>
<dbReference type="Pfam" id="PF18777">
    <property type="entry name" value="CRM1_repeat"/>
    <property type="match status" value="1"/>
</dbReference>
<dbReference type="OrthoDB" id="27218at2759"/>
<dbReference type="InterPro" id="IPR016024">
    <property type="entry name" value="ARM-type_fold"/>
</dbReference>
<feature type="domain" description="Importin N-terminal" evidence="9">
    <location>
        <begin position="34"/>
        <end position="100"/>
    </location>
</feature>
<organism evidence="10 11">
    <name type="scientific">Cylindrobasidium torrendii FP15055 ss-10</name>
    <dbReference type="NCBI Taxonomy" id="1314674"/>
    <lineage>
        <taxon>Eukaryota</taxon>
        <taxon>Fungi</taxon>
        <taxon>Dikarya</taxon>
        <taxon>Basidiomycota</taxon>
        <taxon>Agaricomycotina</taxon>
        <taxon>Agaricomycetes</taxon>
        <taxon>Agaricomycetidae</taxon>
        <taxon>Agaricales</taxon>
        <taxon>Marasmiineae</taxon>
        <taxon>Physalacriaceae</taxon>
        <taxon>Cylindrobasidium</taxon>
    </lineage>
</organism>
<dbReference type="SMART" id="SM00913">
    <property type="entry name" value="IBN_N"/>
    <property type="match status" value="1"/>
</dbReference>
<dbReference type="Gene3D" id="1.25.10.10">
    <property type="entry name" value="Leucine-rich Repeat Variant"/>
    <property type="match status" value="1"/>
</dbReference>
<dbReference type="PANTHER" id="PTHR11223:SF2">
    <property type="entry name" value="EXPORTIN-1"/>
    <property type="match status" value="1"/>
</dbReference>
<evidence type="ECO:0000256" key="6">
    <source>
        <dbReference type="ARBA" id="ARBA00023242"/>
    </source>
</evidence>
<keyword evidence="6" id="KW-0539">Nucleus</keyword>
<gene>
    <name evidence="10" type="ORF">CYLTODRAFT_367384</name>
</gene>
<dbReference type="InterPro" id="IPR001494">
    <property type="entry name" value="Importin-beta_N"/>
</dbReference>
<evidence type="ECO:0000256" key="1">
    <source>
        <dbReference type="ARBA" id="ARBA00004123"/>
    </source>
</evidence>
<dbReference type="STRING" id="1314674.A0A0D7BQ99"/>
<dbReference type="Pfam" id="PF18784">
    <property type="entry name" value="CRM1_repeat_2"/>
    <property type="match status" value="1"/>
</dbReference>
<dbReference type="PROSITE" id="PS50166">
    <property type="entry name" value="IMPORTIN_B_NT"/>
    <property type="match status" value="1"/>
</dbReference>
<evidence type="ECO:0000313" key="11">
    <source>
        <dbReference type="Proteomes" id="UP000054007"/>
    </source>
</evidence>
<reference evidence="10 11" key="1">
    <citation type="journal article" date="2015" name="Fungal Genet. Biol.">
        <title>Evolution of novel wood decay mechanisms in Agaricales revealed by the genome sequences of Fistulina hepatica and Cylindrobasidium torrendii.</title>
        <authorList>
            <person name="Floudas D."/>
            <person name="Held B.W."/>
            <person name="Riley R."/>
            <person name="Nagy L.G."/>
            <person name="Koehler G."/>
            <person name="Ransdell A.S."/>
            <person name="Younus H."/>
            <person name="Chow J."/>
            <person name="Chiniquy J."/>
            <person name="Lipzen A."/>
            <person name="Tritt A."/>
            <person name="Sun H."/>
            <person name="Haridas S."/>
            <person name="LaButti K."/>
            <person name="Ohm R.A."/>
            <person name="Kues U."/>
            <person name="Blanchette R.A."/>
            <person name="Grigoriev I.V."/>
            <person name="Minto R.E."/>
            <person name="Hibbett D.S."/>
        </authorList>
    </citation>
    <scope>NUCLEOTIDE SEQUENCE [LARGE SCALE GENOMIC DNA]</scope>
    <source>
        <strain evidence="10 11">FP15055 ss-10</strain>
    </source>
</reference>
<accession>A0A0D7BQ99</accession>
<dbReference type="GO" id="GO:0051028">
    <property type="term" value="P:mRNA transport"/>
    <property type="evidence" value="ECO:0007669"/>
    <property type="project" value="UniProtKB-KW"/>
</dbReference>
<dbReference type="InterPro" id="IPR041123">
    <property type="entry name" value="CRM1_repeat"/>
</dbReference>
<dbReference type="GO" id="GO:0006611">
    <property type="term" value="P:protein export from nucleus"/>
    <property type="evidence" value="ECO:0007669"/>
    <property type="project" value="InterPro"/>
</dbReference>
<dbReference type="PANTHER" id="PTHR11223">
    <property type="entry name" value="EXPORTIN 1/5"/>
    <property type="match status" value="1"/>
</dbReference>
<evidence type="ECO:0000256" key="7">
    <source>
        <dbReference type="ARBA" id="ARBA00073514"/>
    </source>
</evidence>
<evidence type="ECO:0000256" key="3">
    <source>
        <dbReference type="ARBA" id="ARBA00022448"/>
    </source>
</evidence>
<dbReference type="EMBL" id="KN880442">
    <property type="protein sequence ID" value="KIY72622.1"/>
    <property type="molecule type" value="Genomic_DNA"/>
</dbReference>
<dbReference type="SUPFAM" id="SSF48371">
    <property type="entry name" value="ARM repeat"/>
    <property type="match status" value="1"/>
</dbReference>
<dbReference type="InterPro" id="IPR014877">
    <property type="entry name" value="XPO1_C_dom"/>
</dbReference>
<feature type="compositionally biased region" description="Basic and acidic residues" evidence="8">
    <location>
        <begin position="1029"/>
        <end position="1063"/>
    </location>
</feature>
<keyword evidence="3" id="KW-0813">Transport</keyword>
<dbReference type="InterPro" id="IPR013598">
    <property type="entry name" value="Exportin-1/Importin-b-like"/>
</dbReference>
<evidence type="ECO:0000259" key="9">
    <source>
        <dbReference type="PROSITE" id="PS50166"/>
    </source>
</evidence>
<dbReference type="AlphaFoldDB" id="A0A0D7BQ99"/>
<evidence type="ECO:0000256" key="4">
    <source>
        <dbReference type="ARBA" id="ARBA00022816"/>
    </source>
</evidence>
<proteinExistence type="inferred from homology"/>
<dbReference type="GO" id="GO:0000055">
    <property type="term" value="P:ribosomal large subunit export from nucleus"/>
    <property type="evidence" value="ECO:0007669"/>
    <property type="project" value="TreeGrafter"/>
</dbReference>
<dbReference type="GO" id="GO:0005737">
    <property type="term" value="C:cytoplasm"/>
    <property type="evidence" value="ECO:0007669"/>
    <property type="project" value="TreeGrafter"/>
</dbReference>
<dbReference type="InterPro" id="IPR045065">
    <property type="entry name" value="XPO1/5"/>
</dbReference>
<name>A0A0D7BQ99_9AGAR</name>
<dbReference type="Pfam" id="PF03810">
    <property type="entry name" value="IBN_N"/>
    <property type="match status" value="1"/>
</dbReference>
<dbReference type="Pfam" id="PF08389">
    <property type="entry name" value="Xpo1"/>
    <property type="match status" value="1"/>
</dbReference>
<dbReference type="GO" id="GO:0005049">
    <property type="term" value="F:nuclear export signal receptor activity"/>
    <property type="evidence" value="ECO:0007669"/>
    <property type="project" value="InterPro"/>
</dbReference>
<evidence type="ECO:0000256" key="8">
    <source>
        <dbReference type="SAM" id="MobiDB-lite"/>
    </source>
</evidence>
<dbReference type="Proteomes" id="UP000054007">
    <property type="component" value="Unassembled WGS sequence"/>
</dbReference>
<sequence length="1071" mass="121265">MDALLDFSQDFDVGLLDRIVQTFYAGGGPDLTAAQAVLTQFQEHPDAWARVPLILEASSIPQSKFIGLQILEKLITTRWKTLPDDQRQGIRNFIVEATVKVSSDEVLLRREKVYVTKLNMVLIHILKQEWPHNWPAFIPELVEASKANLTLCENNMVILRLLSEEIWEFSLTTMTRAKVEILKQQMSSEFSDVFGLCSQILQEANKPSLIRVTIEALCKFLQWMPAAYIFQTPLIHVLSTRCFSSPEFRPVTLRCLAEICSFPLAALEYGNHLSAMFNAVMTTLEPLLRGRDDFTAIFEENEEFVMNLTLFLSSFFSQHCGLVEETQPEATRLGHEYLIALSRVDDRELFKICVEYWSNLLAQLYQESSIIPIGSFNLSLAEGTDTPPPMDFGSGPSRKARYEGILTHLREVVIAKMARPAEVLIVENDEGEIVREELKEIDTIVLYKAMRELLVYLTHLDPADTKRILLNRLNRLLDGSEFSWANLNSFSWAAGSISGAMNEQDEKQFLVTVLQKMLTLVERMKGKDNKAVGAAGIMYICGQYPRFLKGHWSFLRTVVEKLFEFMHEKHEGVQDMACDTFMKIMVKCRREFNKSQPGMREPYAQVILRAMPSYTQALANQQIIIIFEALGHMAGSAPSQQYREVMMTQLMTQPNSIWSNLMAQAQQDPDGVIGNVENLKHLDLALKCNIAVCTSAGQYFTSQLDRIFADMLALYKAVSGIISSTSAAEGSVSYRTPRVRQLRSVKKDILRLMETYTERADNLALLNTKIVPPLLDAVLLDYQRNIPVARDAEVLKLVTVLINRLQGPLGAQIPPILDAVFESTLGMITQDFTEWPEHRIWFYNMIDGIVRYCFSALLNLSPDKFKMVMDSIFWGIKHMLRDIADVALGTLSELLGKFPQSTPDVCKAFFGQYLRLIIDEVFFVLTDSGHKSGFVQQTTILATLFRLVDGPLAGMDIFPGTDPTQNAAALQAYCVTLLSGAFPNMARIQVMQFASNLGVYHSDLETFRGEVRDFLVVLKELSPDAADKVDLAQEEKEREKKMAEEEHKKKAEKIPGMLKPEEIKLDEDEEL</sequence>
<dbReference type="SMART" id="SM01102">
    <property type="entry name" value="CRM1_C"/>
    <property type="match status" value="1"/>
</dbReference>
<dbReference type="Pfam" id="PF18787">
    <property type="entry name" value="CRM1_repeat_3"/>
    <property type="match status" value="1"/>
</dbReference>
<comment type="subcellular location">
    <subcellularLocation>
        <location evidence="1">Nucleus</location>
    </subcellularLocation>
</comment>
<evidence type="ECO:0000256" key="5">
    <source>
        <dbReference type="ARBA" id="ARBA00022927"/>
    </source>
</evidence>
<dbReference type="InterPro" id="IPR011989">
    <property type="entry name" value="ARM-like"/>
</dbReference>
<dbReference type="GO" id="GO:0005634">
    <property type="term" value="C:nucleus"/>
    <property type="evidence" value="ECO:0007669"/>
    <property type="project" value="UniProtKB-SubCell"/>
</dbReference>
<dbReference type="GO" id="GO:0000056">
    <property type="term" value="P:ribosomal small subunit export from nucleus"/>
    <property type="evidence" value="ECO:0007669"/>
    <property type="project" value="TreeGrafter"/>
</dbReference>
<feature type="region of interest" description="Disordered" evidence="8">
    <location>
        <begin position="1029"/>
        <end position="1071"/>
    </location>
</feature>
<evidence type="ECO:0000256" key="2">
    <source>
        <dbReference type="ARBA" id="ARBA00009466"/>
    </source>
</evidence>
<evidence type="ECO:0000313" key="10">
    <source>
        <dbReference type="EMBL" id="KIY72622.1"/>
    </source>
</evidence>
<dbReference type="FunFam" id="1.25.10.10:FF:001255">
    <property type="entry name" value="Exportin 1"/>
    <property type="match status" value="1"/>
</dbReference>
<protein>
    <recommendedName>
        <fullName evidence="7">Exportin-1</fullName>
    </recommendedName>
</protein>